<gene>
    <name evidence="1" type="ORF">AQUCO_08800002v1</name>
</gene>
<reference evidence="1 2" key="1">
    <citation type="submission" date="2017-09" db="EMBL/GenBank/DDBJ databases">
        <title>WGS assembly of Aquilegia coerulea Goldsmith.</title>
        <authorList>
            <person name="Hodges S."/>
            <person name="Kramer E."/>
            <person name="Nordborg M."/>
            <person name="Tomkins J."/>
            <person name="Borevitz J."/>
            <person name="Derieg N."/>
            <person name="Yan J."/>
            <person name="Mihaltcheva S."/>
            <person name="Hayes R.D."/>
            <person name="Rokhsar D."/>
        </authorList>
    </citation>
    <scope>NUCLEOTIDE SEQUENCE [LARGE SCALE GENOMIC DNA]</scope>
    <source>
        <strain evidence="2">cv. Goldsmith</strain>
    </source>
</reference>
<accession>A0A2G5C6D9</accession>
<keyword evidence="2" id="KW-1185">Reference proteome</keyword>
<dbReference type="AlphaFoldDB" id="A0A2G5C6D9"/>
<protein>
    <submittedName>
        <fullName evidence="1">Uncharacterized protein</fullName>
    </submittedName>
</protein>
<proteinExistence type="predicted"/>
<organism evidence="1 2">
    <name type="scientific">Aquilegia coerulea</name>
    <name type="common">Rocky mountain columbine</name>
    <dbReference type="NCBI Taxonomy" id="218851"/>
    <lineage>
        <taxon>Eukaryota</taxon>
        <taxon>Viridiplantae</taxon>
        <taxon>Streptophyta</taxon>
        <taxon>Embryophyta</taxon>
        <taxon>Tracheophyta</taxon>
        <taxon>Spermatophyta</taxon>
        <taxon>Magnoliopsida</taxon>
        <taxon>Ranunculales</taxon>
        <taxon>Ranunculaceae</taxon>
        <taxon>Thalictroideae</taxon>
        <taxon>Aquilegia</taxon>
    </lineage>
</organism>
<dbReference type="InParanoid" id="A0A2G5C6D9"/>
<dbReference type="EMBL" id="KZ305105">
    <property type="protein sequence ID" value="PIA26791.1"/>
    <property type="molecule type" value="Genomic_DNA"/>
</dbReference>
<dbReference type="Proteomes" id="UP000230069">
    <property type="component" value="Unassembled WGS sequence"/>
</dbReference>
<sequence length="73" mass="8346">MVVNPKATGKFQVKHILTQTISSAKQCSLPFRKEHNLPETKWFSEQYAAFRLATIMLQITLTDTKSICTFLLT</sequence>
<name>A0A2G5C6D9_AQUCA</name>
<evidence type="ECO:0000313" key="2">
    <source>
        <dbReference type="Proteomes" id="UP000230069"/>
    </source>
</evidence>
<evidence type="ECO:0000313" key="1">
    <source>
        <dbReference type="EMBL" id="PIA26791.1"/>
    </source>
</evidence>